<dbReference type="KEGG" id="sdr:SCD_n02077"/>
<dbReference type="InterPro" id="IPR039426">
    <property type="entry name" value="TonB-dep_rcpt-like"/>
</dbReference>
<dbReference type="InterPro" id="IPR012910">
    <property type="entry name" value="Plug_dom"/>
</dbReference>
<dbReference type="EMBL" id="AP013066">
    <property type="protein sequence ID" value="BAN35888.1"/>
    <property type="molecule type" value="Genomic_DNA"/>
</dbReference>
<dbReference type="Gene3D" id="2.40.170.20">
    <property type="entry name" value="TonB-dependent receptor, beta-barrel domain"/>
    <property type="match status" value="1"/>
</dbReference>
<dbReference type="Proteomes" id="UP000015559">
    <property type="component" value="Chromosome"/>
</dbReference>
<evidence type="ECO:0000259" key="14">
    <source>
        <dbReference type="Pfam" id="PF07715"/>
    </source>
</evidence>
<feature type="domain" description="TonB-dependent receptor-like beta-barrel" evidence="13">
    <location>
        <begin position="216"/>
        <end position="657"/>
    </location>
</feature>
<keyword evidence="6 11" id="KW-0798">TonB box</keyword>
<feature type="chain" id="PRO_5004535804" evidence="12">
    <location>
        <begin position="27"/>
        <end position="684"/>
    </location>
</feature>
<dbReference type="eggNOG" id="COG4771">
    <property type="taxonomic scope" value="Bacteria"/>
</dbReference>
<dbReference type="GO" id="GO:0015344">
    <property type="term" value="F:siderophore uptake transmembrane transporter activity"/>
    <property type="evidence" value="ECO:0007669"/>
    <property type="project" value="TreeGrafter"/>
</dbReference>
<evidence type="ECO:0000256" key="9">
    <source>
        <dbReference type="ARBA" id="ARBA00023237"/>
    </source>
</evidence>
<keyword evidence="7 10" id="KW-0472">Membrane</keyword>
<keyword evidence="9 10" id="KW-0998">Cell outer membrane</keyword>
<evidence type="ECO:0000256" key="12">
    <source>
        <dbReference type="SAM" id="SignalP"/>
    </source>
</evidence>
<evidence type="ECO:0000256" key="7">
    <source>
        <dbReference type="ARBA" id="ARBA00023136"/>
    </source>
</evidence>
<evidence type="ECO:0000256" key="1">
    <source>
        <dbReference type="ARBA" id="ARBA00004571"/>
    </source>
</evidence>
<reference evidence="15 16" key="1">
    <citation type="journal article" date="2012" name="Appl. Environ. Microbiol.">
        <title>Draft genome sequence of a psychrotolerant sulfur-oxidizing bacterium, Sulfuricella denitrificans skB26, and proteomic insights into cold adaptation.</title>
        <authorList>
            <person name="Watanabe T."/>
            <person name="Kojima H."/>
            <person name="Fukui M."/>
        </authorList>
    </citation>
    <scope>NUCLEOTIDE SEQUENCE [LARGE SCALE GENOMIC DNA]</scope>
    <source>
        <strain evidence="16">skB26</strain>
    </source>
</reference>
<name>S6ACV0_SULDS</name>
<dbReference type="PANTHER" id="PTHR30069">
    <property type="entry name" value="TONB-DEPENDENT OUTER MEMBRANE RECEPTOR"/>
    <property type="match status" value="1"/>
</dbReference>
<dbReference type="PROSITE" id="PS52016">
    <property type="entry name" value="TONB_DEPENDENT_REC_3"/>
    <property type="match status" value="1"/>
</dbReference>
<evidence type="ECO:0000313" key="15">
    <source>
        <dbReference type="EMBL" id="BAN35888.1"/>
    </source>
</evidence>
<keyword evidence="3 10" id="KW-0813">Transport</keyword>
<dbReference type="AlphaFoldDB" id="S6ACV0"/>
<keyword evidence="12" id="KW-0732">Signal</keyword>
<organism evidence="15 16">
    <name type="scientific">Sulfuricella denitrificans (strain DSM 22764 / NBRC 105220 / skB26)</name>
    <dbReference type="NCBI Taxonomy" id="1163617"/>
    <lineage>
        <taxon>Bacteria</taxon>
        <taxon>Pseudomonadati</taxon>
        <taxon>Pseudomonadota</taxon>
        <taxon>Betaproteobacteria</taxon>
        <taxon>Nitrosomonadales</taxon>
        <taxon>Sulfuricellaceae</taxon>
        <taxon>Sulfuricella</taxon>
    </lineage>
</organism>
<evidence type="ECO:0000256" key="3">
    <source>
        <dbReference type="ARBA" id="ARBA00022448"/>
    </source>
</evidence>
<dbReference type="RefSeq" id="WP_009205084.1">
    <property type="nucleotide sequence ID" value="NC_022357.1"/>
</dbReference>
<comment type="subcellular location">
    <subcellularLocation>
        <location evidence="1 10">Cell outer membrane</location>
        <topology evidence="1 10">Multi-pass membrane protein</topology>
    </subcellularLocation>
</comment>
<evidence type="ECO:0000256" key="10">
    <source>
        <dbReference type="PROSITE-ProRule" id="PRU01360"/>
    </source>
</evidence>
<keyword evidence="4 10" id="KW-1134">Transmembrane beta strand</keyword>
<dbReference type="InterPro" id="IPR000531">
    <property type="entry name" value="Beta-barrel_TonB"/>
</dbReference>
<dbReference type="GO" id="GO:0009279">
    <property type="term" value="C:cell outer membrane"/>
    <property type="evidence" value="ECO:0007669"/>
    <property type="project" value="UniProtKB-SubCell"/>
</dbReference>
<keyword evidence="5 10" id="KW-0812">Transmembrane</keyword>
<dbReference type="HOGENOM" id="CLU_008287_16_0_4"/>
<comment type="similarity">
    <text evidence="2 10 11">Belongs to the TonB-dependent receptor family.</text>
</comment>
<evidence type="ECO:0000256" key="8">
    <source>
        <dbReference type="ARBA" id="ARBA00023170"/>
    </source>
</evidence>
<dbReference type="STRING" id="1163617.SCD_n02077"/>
<keyword evidence="8 15" id="KW-0675">Receptor</keyword>
<protein>
    <submittedName>
        <fullName evidence="15">TonB-dependent receptor</fullName>
    </submittedName>
</protein>
<evidence type="ECO:0000256" key="6">
    <source>
        <dbReference type="ARBA" id="ARBA00023077"/>
    </source>
</evidence>
<dbReference type="InterPro" id="IPR036942">
    <property type="entry name" value="Beta-barrel_TonB_sf"/>
</dbReference>
<keyword evidence="16" id="KW-1185">Reference proteome</keyword>
<dbReference type="InterPro" id="IPR037066">
    <property type="entry name" value="Plug_dom_sf"/>
</dbReference>
<dbReference type="Pfam" id="PF07715">
    <property type="entry name" value="Plug"/>
    <property type="match status" value="1"/>
</dbReference>
<evidence type="ECO:0000256" key="5">
    <source>
        <dbReference type="ARBA" id="ARBA00022692"/>
    </source>
</evidence>
<feature type="domain" description="TonB-dependent receptor plug" evidence="14">
    <location>
        <begin position="54"/>
        <end position="168"/>
    </location>
</feature>
<feature type="signal peptide" evidence="12">
    <location>
        <begin position="1"/>
        <end position="26"/>
    </location>
</feature>
<evidence type="ECO:0000256" key="2">
    <source>
        <dbReference type="ARBA" id="ARBA00009810"/>
    </source>
</evidence>
<evidence type="ECO:0000313" key="16">
    <source>
        <dbReference type="Proteomes" id="UP000015559"/>
    </source>
</evidence>
<accession>S6ACV0</accession>
<dbReference type="GO" id="GO:0044718">
    <property type="term" value="P:siderophore transmembrane transport"/>
    <property type="evidence" value="ECO:0007669"/>
    <property type="project" value="TreeGrafter"/>
</dbReference>
<evidence type="ECO:0000256" key="11">
    <source>
        <dbReference type="RuleBase" id="RU003357"/>
    </source>
</evidence>
<evidence type="ECO:0000256" key="4">
    <source>
        <dbReference type="ARBA" id="ARBA00022452"/>
    </source>
</evidence>
<dbReference type="Gene3D" id="2.170.130.10">
    <property type="entry name" value="TonB-dependent receptor, plug domain"/>
    <property type="match status" value="1"/>
</dbReference>
<dbReference type="PANTHER" id="PTHR30069:SF27">
    <property type="entry name" value="BLL4766 PROTEIN"/>
    <property type="match status" value="1"/>
</dbReference>
<dbReference type="SUPFAM" id="SSF56935">
    <property type="entry name" value="Porins"/>
    <property type="match status" value="1"/>
</dbReference>
<proteinExistence type="inferred from homology"/>
<gene>
    <name evidence="15" type="ORF">SCD_n02077</name>
</gene>
<evidence type="ECO:0000259" key="13">
    <source>
        <dbReference type="Pfam" id="PF00593"/>
    </source>
</evidence>
<dbReference type="OrthoDB" id="183532at2"/>
<dbReference type="Pfam" id="PF00593">
    <property type="entry name" value="TonB_dep_Rec_b-barrel"/>
    <property type="match status" value="1"/>
</dbReference>
<sequence length="684" mass="76675">MNKTRSNLVSGLLRSSLLFYAGMASAAENNAFSEDAYLDEMPVVLSVSRLSQRVDEAPAAVTIIDRQMIKDSGAWDLSEVMRLVPGMFVAYHAARYYSSESVVSYHGLMSETISHRMQVLVDGRSVYSPLFGGVIWSDIPVAIDDIDRIEVIRGPNAASYGANSFTGVINIITSHSAETLGQHLSLSGGRGREEAVARYGSKNDGLTYRITASLRNDKGEDADINNPDLRGAPAAIYSWTKNKFDDKKIRQLTFRADYQVNLADTLEFQFGYNGGPRQSGEVDGWYAPDKQADNHFEQLHWRRALSDGGGLSVQFYHMVESSSAQLINTSSDPLKFNARSNGDVILQRYDLEIQHTFAPIANTRLVWGGSVRRDTTYAPHELGDLGLALGPPRADDFDTRPFDLSRLFGNLEWRARPDLVFNVGAMAENNSYTGTDITPRLAANWHFLPGHTLRISHSKATRTPSVFEKAWEVYQRVDKNHPSLPILNPERVHTTDIGYLGKFSRLDVDFRLFYEEYSSLIADRRNDAADHGNLNAGRATVKGFETQLKWNIGPHTRLTYGLSHADTVSPDVDRIIYSYSVPTNNQSLMLSHSFDNHWRASVTGYQTDETHFDRTDADLNQGRGYFIAPVRRWDSRIAYTFSTGGTNGELALIVQNLADARYFEFRHDNQVPGRTAWLNLKLDL</sequence>